<feature type="compositionally biased region" description="Low complexity" evidence="1">
    <location>
        <begin position="672"/>
        <end position="732"/>
    </location>
</feature>
<feature type="compositionally biased region" description="Polar residues" evidence="1">
    <location>
        <begin position="315"/>
        <end position="327"/>
    </location>
</feature>
<dbReference type="Proteomes" id="UP000001947">
    <property type="component" value="Chromosome"/>
</dbReference>
<dbReference type="eggNOG" id="COG4223">
    <property type="taxonomic scope" value="Bacteria"/>
</dbReference>
<gene>
    <name evidence="2" type="ordered locus">Sde_0875</name>
</gene>
<dbReference type="KEGG" id="sde:Sde_0875"/>
<reference evidence="2 3" key="1">
    <citation type="journal article" date="2008" name="PLoS Genet.">
        <title>Complete genome sequence of the complex carbohydrate-degrading marine bacterium, Saccharophagus degradans strain 2-40 T.</title>
        <authorList>
            <person name="Weiner R.M."/>
            <person name="Taylor L.E.II."/>
            <person name="Henrissat B."/>
            <person name="Hauser L."/>
            <person name="Land M."/>
            <person name="Coutinho P.M."/>
            <person name="Rancurel C."/>
            <person name="Saunders E.H."/>
            <person name="Longmire A.G."/>
            <person name="Zhang H."/>
            <person name="Bayer E.A."/>
            <person name="Gilbert H.J."/>
            <person name="Larimer F."/>
            <person name="Zhulin I.B."/>
            <person name="Ekborg N.A."/>
            <person name="Lamed R."/>
            <person name="Richardson P.M."/>
            <person name="Borovok I."/>
            <person name="Hutcheson S."/>
        </authorList>
    </citation>
    <scope>NUCLEOTIDE SEQUENCE [LARGE SCALE GENOMIC DNA]</scope>
    <source>
        <strain evidence="3">2-40 / ATCC 43961 / DSM 17024</strain>
    </source>
</reference>
<organism evidence="2 3">
    <name type="scientific">Saccharophagus degradans (strain 2-40 / ATCC 43961 / DSM 17024)</name>
    <dbReference type="NCBI Taxonomy" id="203122"/>
    <lineage>
        <taxon>Bacteria</taxon>
        <taxon>Pseudomonadati</taxon>
        <taxon>Pseudomonadota</taxon>
        <taxon>Gammaproteobacteria</taxon>
        <taxon>Cellvibrionales</taxon>
        <taxon>Cellvibrionaceae</taxon>
        <taxon>Saccharophagus</taxon>
    </lineage>
</organism>
<dbReference type="Pfam" id="PF07793">
    <property type="entry name" value="DUF1631"/>
    <property type="match status" value="1"/>
</dbReference>
<dbReference type="AlphaFoldDB" id="Q21ME2"/>
<evidence type="ECO:0000256" key="1">
    <source>
        <dbReference type="SAM" id="MobiDB-lite"/>
    </source>
</evidence>
<feature type="region of interest" description="Disordered" evidence="1">
    <location>
        <begin position="263"/>
        <end position="327"/>
    </location>
</feature>
<dbReference type="STRING" id="203122.Sde_0875"/>
<proteinExistence type="predicted"/>
<sequence>MVGLYSKVQGANAPTNFRYSMRRRFVPENTKHKISPKVVHLESESHRMTRARLARLPAPVHAVHEKSQLLLAQKLKVFFDRADDSLFEMADKAHSNQEQNLFFDSMREVRVQRRGIEKRFTEALEDAFAALIVSPSESAASASADDFTVDGLSLVENDDLEEMVALDNSINRANAEFGEAVQQISLRLDSLVPVKVYQKNNPVGPDLLCQTIMTQVKKLDVGIKAKLILFKLFDKVVIAGLGEVYGAINQLLVDHNVLPSLSSATRSGQRHGRRASDRAGDAGQVPQNAAAPSSDQQAPAQEQRQAGTPDRRANPSGQLQSQVAESATQSHLSPEVIAALQGLFGNNTQSNSSAGLLNVLSLAQRLPMPATTSASGINVRALISDIQQRQGGTDTQIARMDEEVINLVNMLFEFILDDRNLAKPMKALISRMQIPVIKVALLDKSFFTKGGHAARRLLSEMSKAALGWQGDSETGKRDPLYRKMDEIVRKLLNEFDTDVSLFSDLLADFSSFIEKEKRRSAVLERRTLDAEDGKAKAEVARATVALEIELRTVNEALPEVVYQLIDSVWSNVLFVTSLKHGYKSEAWLGSLKTLEDLVWSVKIPATDEERKQLIRLVPDLLKRLRAGFDSISFNPYEMSTLFKSLEDVHLACIRGVEVKRRAPAGKVQKTTAAKPQVAAPQPAQNEEPPAKPAPVAKTAAPAPVAPKVEAPQPAAKQAAAPTQPAAPVSVASPAPAAPIAPVAPNDLPDTDTDMRQVAGFVQGAWFEMVDDKNSVVRCRLAAFIKPTGKYIFVNRNGMKVAEKTQQELALALKKNRLRALDNSVLFDRALETVVSGMRKPRN</sequence>
<keyword evidence="3" id="KW-1185">Reference proteome</keyword>
<dbReference type="HOGENOM" id="CLU_021581_0_0_6"/>
<accession>Q21ME2</accession>
<name>Q21ME2_SACD2</name>
<evidence type="ECO:0000313" key="2">
    <source>
        <dbReference type="EMBL" id="ABD80137.1"/>
    </source>
</evidence>
<evidence type="ECO:0000313" key="3">
    <source>
        <dbReference type="Proteomes" id="UP000001947"/>
    </source>
</evidence>
<dbReference type="InterPro" id="IPR012434">
    <property type="entry name" value="DUF1631"/>
</dbReference>
<feature type="compositionally biased region" description="Low complexity" evidence="1">
    <location>
        <begin position="286"/>
        <end position="303"/>
    </location>
</feature>
<dbReference type="EMBL" id="CP000282">
    <property type="protein sequence ID" value="ABD80137.1"/>
    <property type="molecule type" value="Genomic_DNA"/>
</dbReference>
<feature type="region of interest" description="Disordered" evidence="1">
    <location>
        <begin position="663"/>
        <end position="732"/>
    </location>
</feature>
<protein>
    <recommendedName>
        <fullName evidence="4">Thymidine phosphorylase</fullName>
    </recommendedName>
</protein>
<evidence type="ECO:0008006" key="4">
    <source>
        <dbReference type="Google" id="ProtNLM"/>
    </source>
</evidence>